<dbReference type="SUPFAM" id="SSF48452">
    <property type="entry name" value="TPR-like"/>
    <property type="match status" value="1"/>
</dbReference>
<protein>
    <recommendedName>
        <fullName evidence="14">Radical SAM core domain-containing protein</fullName>
    </recommendedName>
</protein>
<dbReference type="SUPFAM" id="SSF102114">
    <property type="entry name" value="Radical SAM enzymes"/>
    <property type="match status" value="2"/>
</dbReference>
<sequence length="1469" mass="167199">MAKQKIVKTAPSAAPVASKPIWEHRHFLSGVVLLFSFLLFANAIFNGYNLDDELVTRDHHLTARGMAAIPEIFTSAYYQDNMGYAYEYRPVVLASFAIEHQFFGDSAPVSHFFNVLLYALTCLLLFKVLLRLFRGYSPLLSFAMTLLFIAHVSHTEVKDRIDRVLAVIGEKGNKEETGEEPKAIWTNAKEYFAGIYPDRKVFKISYLLITLTLGSLYSLAVYHSFSLAAVLPLLVLLALAWFGNRHLSWSATTVLFICLALNKMYFTTYLQIDETPFLYKRLLTSAFVFIIFWGRRDLFFTCLFSYIFIISFDGTKHLSEFLAAIPITFLIRFYWFRIICFVGLPILMANDLYFQHTLPDWDKIVALVLMASVHFQKRISEAYWMVIVAAIVLFHIAEFRYDNNVISSSGQFVNRSINAVSKTTDQLNPQIVKTQYRPIQYVENCVSMSDKITIRLGTSSEILLHYLEKTIVPYPLSFYYGYSFIKPEKITDGMPLLGFVLYLLIFILAVIFSFRDPLISFGLFLYLFSIGFFSNFFAYVPGMMGDRYLLVPSLGWCIVLAGVLYKFSNIKVGASTIEWGKISAPAKYIFSIVLVFYSVLTFSRNMDWKDDLTLFRKDIRYVSESSQANNLLALHLMQHSEIETLPDKKTELAQEALSHFKKAKEIYPRFFNVTFDIGRVYLKLNMPDSALMSLKEALTIDTAYPEAYRMIGDIYNYKQIRLSITVKPSAPLGLAFIAGALKTAGHKVTILDAIAEKPDQYTPLKNDIEINGLTKEEILEKVPKDTDCIGISIMFTNNWLSDRALIDYLGDHLPNTPIFAGGEHITGMPERCLKQTKHLKVCVLGEGEETVVELIPNLWDDDKLEGIEGIAYKKANGEVRVNTRRKRIREVETIAWPSWELFPLQSYQDNELSYGVVKNELSLPIMATRGCPYECTFCSSPQMWGLRYFMRKPSDVADEIAHFQNKYGATNFDFYDLTAILNKNWIVEFCKELISREIKITWQIPAGTRSEAIDQEVAHYLYKTGCTNITYAPESGSVEILKAIKKKVRLEKMLESFYYTQKEGMSIKLNMLIGLPEEKHKHIWETMWFLIKASKAGVHDIFPTVVVPYAGCELFMTLEKQGKINPDNDEYFERIIAYKIVQLGTAYAQSLWAFHTASTPHPFSASFAVTNKCNLQCSYCNCPNLNTPELTLDQIEILFAKLKKMGVIRLGLLGGEPLVRKDIGEVIAIARRMNFFISMNTNLLLYKKYETVLEPVDYYFTSLDGSPEKHIANRGAHSYDRILESIRSIVSKGKKVTAICVVTDPDYDAANYLIALAKAEKIDIHFQPECYDAENTKRSAPSSLENTAMREYWKYIKDQKSKGAPVTSSFAYLNALIAWQNYSQTAFLDPSAKCAAGLGYIFIDSSGYTFPCPYTKGNVEGVNLLTTDWADGFNPKTPCTKCIVGPMLEFNLLFDKPIQSLAGAFNKIL</sequence>
<keyword evidence="3" id="KW-0489">Methyltransferase</keyword>
<dbReference type="PANTHER" id="PTHR43409">
    <property type="entry name" value="ANAEROBIC MAGNESIUM-PROTOPORPHYRIN IX MONOMETHYL ESTER CYCLASE-RELATED"/>
    <property type="match status" value="1"/>
</dbReference>
<evidence type="ECO:0000256" key="2">
    <source>
        <dbReference type="ARBA" id="ARBA00022485"/>
    </source>
</evidence>
<dbReference type="SFLD" id="SFLDG01082">
    <property type="entry name" value="B12-binding_domain_containing"/>
    <property type="match status" value="1"/>
</dbReference>
<feature type="transmembrane region" description="Helical" evidence="9">
    <location>
        <begin position="548"/>
        <end position="568"/>
    </location>
</feature>
<keyword evidence="5" id="KW-0949">S-adenosyl-L-methionine</keyword>
<accession>A0ABP0V607</accession>
<dbReference type="PROSITE" id="PS51332">
    <property type="entry name" value="B12_BINDING"/>
    <property type="match status" value="1"/>
</dbReference>
<evidence type="ECO:0000256" key="5">
    <source>
        <dbReference type="ARBA" id="ARBA00022691"/>
    </source>
</evidence>
<dbReference type="InterPro" id="IPR058240">
    <property type="entry name" value="rSAM_sf"/>
</dbReference>
<feature type="transmembrane region" description="Helical" evidence="9">
    <location>
        <begin position="382"/>
        <end position="401"/>
    </location>
</feature>
<feature type="transmembrane region" description="Helical" evidence="9">
    <location>
        <begin position="493"/>
        <end position="512"/>
    </location>
</feature>
<feature type="transmembrane region" description="Helical" evidence="9">
    <location>
        <begin position="249"/>
        <end position="266"/>
    </location>
</feature>
<evidence type="ECO:0000256" key="9">
    <source>
        <dbReference type="SAM" id="Phobius"/>
    </source>
</evidence>
<evidence type="ECO:0000256" key="7">
    <source>
        <dbReference type="ARBA" id="ARBA00023004"/>
    </source>
</evidence>
<feature type="domain" description="Radical SAM core" evidence="11">
    <location>
        <begin position="1159"/>
        <end position="1365"/>
    </location>
</feature>
<dbReference type="InterPro" id="IPR000385">
    <property type="entry name" value="MoaA_NifB_PqqE_Fe-S-bd_CS"/>
</dbReference>
<feature type="transmembrane region" description="Helical" evidence="9">
    <location>
        <begin position="321"/>
        <end position="348"/>
    </location>
</feature>
<feature type="transmembrane region" description="Helical" evidence="9">
    <location>
        <begin position="225"/>
        <end position="242"/>
    </location>
</feature>
<dbReference type="InterPro" id="IPR006158">
    <property type="entry name" value="Cobalamin-bd"/>
</dbReference>
<evidence type="ECO:0000256" key="6">
    <source>
        <dbReference type="ARBA" id="ARBA00022723"/>
    </source>
</evidence>
<feature type="transmembrane region" description="Helical" evidence="9">
    <location>
        <begin position="27"/>
        <end position="45"/>
    </location>
</feature>
<evidence type="ECO:0000259" key="11">
    <source>
        <dbReference type="PROSITE" id="PS51918"/>
    </source>
</evidence>
<keyword evidence="6" id="KW-0479">Metal-binding</keyword>
<comment type="cofactor">
    <cofactor evidence="1">
        <name>[4Fe-4S] cluster</name>
        <dbReference type="ChEBI" id="CHEBI:49883"/>
    </cofactor>
</comment>
<dbReference type="Proteomes" id="UP001497444">
    <property type="component" value="Unassembled WGS sequence"/>
</dbReference>
<dbReference type="Pfam" id="PF04055">
    <property type="entry name" value="Radical_SAM"/>
    <property type="match status" value="2"/>
</dbReference>
<evidence type="ECO:0000256" key="8">
    <source>
        <dbReference type="ARBA" id="ARBA00023014"/>
    </source>
</evidence>
<dbReference type="Gene3D" id="3.20.20.70">
    <property type="entry name" value="Aldolase class I"/>
    <property type="match status" value="1"/>
</dbReference>
<dbReference type="InterPro" id="IPR013785">
    <property type="entry name" value="Aldolase_TIM"/>
</dbReference>
<dbReference type="Pfam" id="PF02310">
    <property type="entry name" value="B12-binding"/>
    <property type="match status" value="1"/>
</dbReference>
<feature type="domain" description="B12-binding" evidence="10">
    <location>
        <begin position="717"/>
        <end position="865"/>
    </location>
</feature>
<evidence type="ECO:0000313" key="12">
    <source>
        <dbReference type="EMBL" id="CAK9249859.1"/>
    </source>
</evidence>
<evidence type="ECO:0008006" key="14">
    <source>
        <dbReference type="Google" id="ProtNLM"/>
    </source>
</evidence>
<gene>
    <name evidence="12" type="ORF">CSSPJE1EN1_LOCUS25237</name>
</gene>
<dbReference type="InterPro" id="IPR006638">
    <property type="entry name" value="Elp3/MiaA/NifB-like_rSAM"/>
</dbReference>
<dbReference type="PROSITE" id="PS51918">
    <property type="entry name" value="RADICAL_SAM"/>
    <property type="match status" value="2"/>
</dbReference>
<comment type="caution">
    <text evidence="12">The sequence shown here is derived from an EMBL/GenBank/DDBJ whole genome shotgun (WGS) entry which is preliminary data.</text>
</comment>
<reference evidence="12" key="1">
    <citation type="submission" date="2024-02" db="EMBL/GenBank/DDBJ databases">
        <authorList>
            <consortium name="ELIXIR-Norway"/>
            <consortium name="Elixir Norway"/>
        </authorList>
    </citation>
    <scope>NUCLEOTIDE SEQUENCE</scope>
</reference>
<feature type="domain" description="Radical SAM core" evidence="11">
    <location>
        <begin position="917"/>
        <end position="1148"/>
    </location>
</feature>
<dbReference type="InterPro" id="IPR011990">
    <property type="entry name" value="TPR-like_helical_dom_sf"/>
</dbReference>
<dbReference type="InterPro" id="IPR007197">
    <property type="entry name" value="rSAM"/>
</dbReference>
<evidence type="ECO:0000313" key="13">
    <source>
        <dbReference type="Proteomes" id="UP001497444"/>
    </source>
</evidence>
<dbReference type="SFLD" id="SFLDG01067">
    <property type="entry name" value="SPASM/twitch_domain_containing"/>
    <property type="match status" value="1"/>
</dbReference>
<dbReference type="SFLD" id="SFLDS00029">
    <property type="entry name" value="Radical_SAM"/>
    <property type="match status" value="2"/>
</dbReference>
<keyword evidence="7" id="KW-0408">Iron</keyword>
<dbReference type="CDD" id="cd01335">
    <property type="entry name" value="Radical_SAM"/>
    <property type="match status" value="2"/>
</dbReference>
<keyword evidence="9" id="KW-1133">Transmembrane helix</keyword>
<dbReference type="EMBL" id="CAXAQS010000056">
    <property type="protein sequence ID" value="CAK9249859.1"/>
    <property type="molecule type" value="Genomic_DNA"/>
</dbReference>
<dbReference type="Gene3D" id="3.40.50.280">
    <property type="entry name" value="Cobalamin-binding domain"/>
    <property type="match status" value="1"/>
</dbReference>
<keyword evidence="8" id="KW-0411">Iron-sulfur</keyword>
<dbReference type="Gene3D" id="1.25.40.10">
    <property type="entry name" value="Tetratricopeptide repeat domain"/>
    <property type="match status" value="1"/>
</dbReference>
<evidence type="ECO:0000256" key="3">
    <source>
        <dbReference type="ARBA" id="ARBA00022603"/>
    </source>
</evidence>
<organism evidence="12 13">
    <name type="scientific">Sphagnum jensenii</name>
    <dbReference type="NCBI Taxonomy" id="128206"/>
    <lineage>
        <taxon>Eukaryota</taxon>
        <taxon>Viridiplantae</taxon>
        <taxon>Streptophyta</taxon>
        <taxon>Embryophyta</taxon>
        <taxon>Bryophyta</taxon>
        <taxon>Sphagnophytina</taxon>
        <taxon>Sphagnopsida</taxon>
        <taxon>Sphagnales</taxon>
        <taxon>Sphagnaceae</taxon>
        <taxon>Sphagnum</taxon>
    </lineage>
</organism>
<dbReference type="InterPro" id="IPR023404">
    <property type="entry name" value="rSAM_horseshoe"/>
</dbReference>
<dbReference type="CDD" id="cd02068">
    <property type="entry name" value="radical_SAM_B12_BD"/>
    <property type="match status" value="1"/>
</dbReference>
<proteinExistence type="predicted"/>
<feature type="transmembrane region" description="Helical" evidence="9">
    <location>
        <begin position="588"/>
        <end position="606"/>
    </location>
</feature>
<feature type="transmembrane region" description="Helical" evidence="9">
    <location>
        <begin position="518"/>
        <end position="541"/>
    </location>
</feature>
<evidence type="ECO:0000256" key="4">
    <source>
        <dbReference type="ARBA" id="ARBA00022679"/>
    </source>
</evidence>
<keyword evidence="4" id="KW-0808">Transferase</keyword>
<dbReference type="SFLD" id="SFLDG01123">
    <property type="entry name" value="methyltransferase_(Class_B)"/>
    <property type="match status" value="1"/>
</dbReference>
<dbReference type="PANTHER" id="PTHR43409:SF7">
    <property type="entry name" value="BLL1977 PROTEIN"/>
    <property type="match status" value="1"/>
</dbReference>
<keyword evidence="13" id="KW-1185">Reference proteome</keyword>
<feature type="transmembrane region" description="Helical" evidence="9">
    <location>
        <begin position="112"/>
        <end position="130"/>
    </location>
</feature>
<keyword evidence="2" id="KW-0004">4Fe-4S</keyword>
<dbReference type="PROSITE" id="PS01305">
    <property type="entry name" value="MOAA_NIFB_PQQE"/>
    <property type="match status" value="1"/>
</dbReference>
<evidence type="ECO:0000259" key="10">
    <source>
        <dbReference type="PROSITE" id="PS51332"/>
    </source>
</evidence>
<name>A0ABP0V607_9BRYO</name>
<dbReference type="InterPro" id="IPR034466">
    <property type="entry name" value="Methyltransferase_Class_B"/>
</dbReference>
<feature type="transmembrane region" description="Helical" evidence="9">
    <location>
        <begin position="286"/>
        <end position="309"/>
    </location>
</feature>
<keyword evidence="9" id="KW-0472">Membrane</keyword>
<dbReference type="InterPro" id="IPR051198">
    <property type="entry name" value="BchE-like"/>
</dbReference>
<dbReference type="Gene3D" id="3.80.30.20">
    <property type="entry name" value="tm_1862 like domain"/>
    <property type="match status" value="1"/>
</dbReference>
<evidence type="ECO:0000256" key="1">
    <source>
        <dbReference type="ARBA" id="ARBA00001966"/>
    </source>
</evidence>
<dbReference type="SMART" id="SM00729">
    <property type="entry name" value="Elp3"/>
    <property type="match status" value="1"/>
</dbReference>
<keyword evidence="9" id="KW-0812">Transmembrane</keyword>